<dbReference type="GO" id="GO:0046872">
    <property type="term" value="F:metal ion binding"/>
    <property type="evidence" value="ECO:0007669"/>
    <property type="project" value="UniProtKB-KW"/>
</dbReference>
<dbReference type="Gene3D" id="3.30.1600.10">
    <property type="entry name" value="SIR2/SIRT2 'Small Domain"/>
    <property type="match status" value="1"/>
</dbReference>
<dbReference type="GO" id="GO:0017136">
    <property type="term" value="F:histone deacetylase activity, NAD-dependent"/>
    <property type="evidence" value="ECO:0007669"/>
    <property type="project" value="TreeGrafter"/>
</dbReference>
<evidence type="ECO:0000256" key="3">
    <source>
        <dbReference type="PROSITE-ProRule" id="PRU00236"/>
    </source>
</evidence>
<accession>A0A9Y1FK55</accession>
<dbReference type="Gene3D" id="3.40.50.1220">
    <property type="entry name" value="TPP-binding domain"/>
    <property type="match status" value="1"/>
</dbReference>
<reference evidence="5" key="1">
    <citation type="journal article" date="2022" name="Nat. Microbiol.">
        <title>Unique mobile elements and scalable gene flow at the prokaryote-eukaryote boundary revealed by circularized Asgard archaea genomes.</title>
        <authorList>
            <person name="Wu F."/>
            <person name="Speth D.R."/>
            <person name="Philosof A."/>
            <person name="Cremiere A."/>
            <person name="Narayanan A."/>
            <person name="Barco R.A."/>
            <person name="Connon S.A."/>
            <person name="Amend J.P."/>
            <person name="Antoshechkin I.A."/>
            <person name="Orphan V.J."/>
        </authorList>
    </citation>
    <scope>NUCLEOTIDE SEQUENCE</scope>
    <source>
        <strain evidence="5">PM71</strain>
    </source>
</reference>
<organism evidence="5">
    <name type="scientific">Candidatus Heimdallarchaeum aukensis</name>
    <dbReference type="NCBI Taxonomy" id="2876573"/>
    <lineage>
        <taxon>Archaea</taxon>
        <taxon>Promethearchaeati</taxon>
        <taxon>Candidatus Heimdallarchaeota</taxon>
        <taxon>Candidatus Heimdallarchaeia (ex Rinke et al. 2021) (nom. nud.)</taxon>
        <taxon>Candidatus Heimdallarchaeales</taxon>
        <taxon>Candidatus Heimdallarchaeaceae</taxon>
        <taxon>Candidatus Heimdallarchaeum</taxon>
    </lineage>
</organism>
<dbReference type="InterPro" id="IPR003000">
    <property type="entry name" value="Sirtuin"/>
</dbReference>
<dbReference type="Pfam" id="PF02146">
    <property type="entry name" value="SIR2"/>
    <property type="match status" value="1"/>
</dbReference>
<feature type="domain" description="Deacetylase sirtuin-type" evidence="4">
    <location>
        <begin position="1"/>
        <end position="250"/>
    </location>
</feature>
<evidence type="ECO:0000256" key="1">
    <source>
        <dbReference type="ARBA" id="ARBA00022679"/>
    </source>
</evidence>
<dbReference type="InterPro" id="IPR026591">
    <property type="entry name" value="Sirtuin_cat_small_dom_sf"/>
</dbReference>
<gene>
    <name evidence="5" type="ORF">K9W45_10805</name>
</gene>
<dbReference type="InterPro" id="IPR026590">
    <property type="entry name" value="Ssirtuin_cat_dom"/>
</dbReference>
<dbReference type="InterPro" id="IPR029035">
    <property type="entry name" value="DHS-like_NAD/FAD-binding_dom"/>
</dbReference>
<protein>
    <recommendedName>
        <fullName evidence="4">Deacetylase sirtuin-type domain-containing protein</fullName>
    </recommendedName>
</protein>
<dbReference type="EMBL" id="CP084166">
    <property type="protein sequence ID" value="UJG40317.1"/>
    <property type="molecule type" value="Genomic_DNA"/>
</dbReference>
<keyword evidence="1" id="KW-0808">Transferase</keyword>
<feature type="active site" description="Proton acceptor" evidence="3">
    <location>
        <position position="123"/>
    </location>
</feature>
<evidence type="ECO:0000256" key="2">
    <source>
        <dbReference type="ARBA" id="ARBA00023027"/>
    </source>
</evidence>
<feature type="binding site" evidence="3">
    <location>
        <position position="131"/>
    </location>
    <ligand>
        <name>Zn(2+)</name>
        <dbReference type="ChEBI" id="CHEBI:29105"/>
    </ligand>
</feature>
<proteinExistence type="predicted"/>
<dbReference type="Proteomes" id="UP001201020">
    <property type="component" value="Chromosome"/>
</dbReference>
<dbReference type="InterPro" id="IPR050134">
    <property type="entry name" value="NAD-dep_sirtuin_deacylases"/>
</dbReference>
<dbReference type="SUPFAM" id="SSF52467">
    <property type="entry name" value="DHS-like NAD/FAD-binding domain"/>
    <property type="match status" value="1"/>
</dbReference>
<dbReference type="PROSITE" id="PS50305">
    <property type="entry name" value="SIRTUIN"/>
    <property type="match status" value="1"/>
</dbReference>
<sequence>MNDVEDISDIARLAKKAKKILFFTGAGISTPSGIPDFRSTNGIWQKFDPNEYATITAFKKNPEKVWKFFLEVFSIIKSAEPNEAHYAISNIQKILGEEKVFVATQNIDTLHQKADTKNVFEIHGTTRKLHCLWCQYEELVNEEKHLSEKPFPQCPKCNNPLKPEVILFGEYLPQDVYTAAIDISRKCDLLIAVGTSLEVYPASYIFFENKKATRVLFNYTAISNMNTIQYFVQGNVQHTLPELEKELRKIE</sequence>
<dbReference type="AlphaFoldDB" id="A0A9Y1FK55"/>
<feature type="binding site" evidence="3">
    <location>
        <position position="157"/>
    </location>
    <ligand>
        <name>Zn(2+)</name>
        <dbReference type="ChEBI" id="CHEBI:29105"/>
    </ligand>
</feature>
<feature type="binding site" evidence="3">
    <location>
        <position position="134"/>
    </location>
    <ligand>
        <name>Zn(2+)</name>
        <dbReference type="ChEBI" id="CHEBI:29105"/>
    </ligand>
</feature>
<dbReference type="GO" id="GO:0070403">
    <property type="term" value="F:NAD+ binding"/>
    <property type="evidence" value="ECO:0007669"/>
    <property type="project" value="InterPro"/>
</dbReference>
<feature type="binding site" evidence="3">
    <location>
        <position position="154"/>
    </location>
    <ligand>
        <name>Zn(2+)</name>
        <dbReference type="ChEBI" id="CHEBI:29105"/>
    </ligand>
</feature>
<name>A0A9Y1FK55_9ARCH</name>
<keyword evidence="3" id="KW-0479">Metal-binding</keyword>
<dbReference type="PANTHER" id="PTHR11085:SF10">
    <property type="entry name" value="NAD-DEPENDENT PROTEIN DEACYLASE SIRTUIN-5, MITOCHONDRIAL-RELATED"/>
    <property type="match status" value="1"/>
</dbReference>
<evidence type="ECO:0000313" key="5">
    <source>
        <dbReference type="EMBL" id="UJG40317.1"/>
    </source>
</evidence>
<keyword evidence="2" id="KW-0520">NAD</keyword>
<dbReference type="PANTHER" id="PTHR11085">
    <property type="entry name" value="NAD-DEPENDENT PROTEIN DEACYLASE SIRTUIN-5, MITOCHONDRIAL-RELATED"/>
    <property type="match status" value="1"/>
</dbReference>
<keyword evidence="3" id="KW-0862">Zinc</keyword>
<evidence type="ECO:0000259" key="4">
    <source>
        <dbReference type="PROSITE" id="PS50305"/>
    </source>
</evidence>